<sequence>MLLGKNGKNAVGIVFYNLASTFSGRRTEFVHSKSVLEAERMATKYAVKTTSNYKRESDSLVAIENVIDSSKRSEWWCEDLIEALISLQNSKI</sequence>
<dbReference type="AlphaFoldDB" id="W9R8Q5"/>
<keyword evidence="2" id="KW-1185">Reference proteome</keyword>
<evidence type="ECO:0000313" key="1">
    <source>
        <dbReference type="EMBL" id="EXB76250.1"/>
    </source>
</evidence>
<name>W9R8Q5_9ROSA</name>
<organism evidence="1 2">
    <name type="scientific">Morus notabilis</name>
    <dbReference type="NCBI Taxonomy" id="981085"/>
    <lineage>
        <taxon>Eukaryota</taxon>
        <taxon>Viridiplantae</taxon>
        <taxon>Streptophyta</taxon>
        <taxon>Embryophyta</taxon>
        <taxon>Tracheophyta</taxon>
        <taxon>Spermatophyta</taxon>
        <taxon>Magnoliopsida</taxon>
        <taxon>eudicotyledons</taxon>
        <taxon>Gunneridae</taxon>
        <taxon>Pentapetalae</taxon>
        <taxon>rosids</taxon>
        <taxon>fabids</taxon>
        <taxon>Rosales</taxon>
        <taxon>Moraceae</taxon>
        <taxon>Moreae</taxon>
        <taxon>Morus</taxon>
    </lineage>
</organism>
<accession>W9R8Q5</accession>
<reference evidence="2" key="1">
    <citation type="submission" date="2013-01" db="EMBL/GenBank/DDBJ databases">
        <title>Draft Genome Sequence of a Mulberry Tree, Morus notabilis C.K. Schneid.</title>
        <authorList>
            <person name="He N."/>
            <person name="Zhao S."/>
        </authorList>
    </citation>
    <scope>NUCLEOTIDE SEQUENCE</scope>
</reference>
<gene>
    <name evidence="1" type="ORF">L484_025604</name>
</gene>
<protein>
    <submittedName>
        <fullName evidence="1">Uncharacterized protein</fullName>
    </submittedName>
</protein>
<dbReference type="Proteomes" id="UP000030645">
    <property type="component" value="Unassembled WGS sequence"/>
</dbReference>
<proteinExistence type="predicted"/>
<dbReference type="EMBL" id="KE344715">
    <property type="protein sequence ID" value="EXB76250.1"/>
    <property type="molecule type" value="Genomic_DNA"/>
</dbReference>
<evidence type="ECO:0000313" key="2">
    <source>
        <dbReference type="Proteomes" id="UP000030645"/>
    </source>
</evidence>